<dbReference type="Proteomes" id="UP001177744">
    <property type="component" value="Unassembled WGS sequence"/>
</dbReference>
<dbReference type="GO" id="GO:0043484">
    <property type="term" value="P:regulation of RNA splicing"/>
    <property type="evidence" value="ECO:0007669"/>
    <property type="project" value="TreeGrafter"/>
</dbReference>
<evidence type="ECO:0000256" key="3">
    <source>
        <dbReference type="SAM" id="MobiDB-lite"/>
    </source>
</evidence>
<protein>
    <submittedName>
        <fullName evidence="4">Uncharacterized protein</fullName>
    </submittedName>
</protein>
<feature type="compositionally biased region" description="Basic and acidic residues" evidence="3">
    <location>
        <begin position="68"/>
        <end position="81"/>
    </location>
</feature>
<feature type="region of interest" description="Disordered" evidence="3">
    <location>
        <begin position="134"/>
        <end position="195"/>
    </location>
</feature>
<feature type="region of interest" description="Disordered" evidence="3">
    <location>
        <begin position="1"/>
        <end position="113"/>
    </location>
</feature>
<reference evidence="4" key="1">
    <citation type="submission" date="2023-06" db="EMBL/GenBank/DDBJ databases">
        <title>Reference genome for the Northern bat (Eptesicus nilssonii), a most northern bat species.</title>
        <authorList>
            <person name="Laine V.N."/>
            <person name="Pulliainen A.T."/>
            <person name="Lilley T.M."/>
        </authorList>
    </citation>
    <scope>NUCLEOTIDE SEQUENCE</scope>
    <source>
        <strain evidence="4">BLF_Eptnil</strain>
        <tissue evidence="4">Kidney</tissue>
    </source>
</reference>
<dbReference type="PANTHER" id="PTHR23348:SF37">
    <property type="entry name" value="PROTEIN AHNAK2"/>
    <property type="match status" value="1"/>
</dbReference>
<accession>A0AA40HY80</accession>
<evidence type="ECO:0000313" key="4">
    <source>
        <dbReference type="EMBL" id="KAK1339534.1"/>
    </source>
</evidence>
<dbReference type="GO" id="GO:0043034">
    <property type="term" value="C:costamere"/>
    <property type="evidence" value="ECO:0007669"/>
    <property type="project" value="TreeGrafter"/>
</dbReference>
<comment type="subcellular location">
    <subcellularLocation>
        <location evidence="1">Nucleus</location>
    </subcellularLocation>
</comment>
<evidence type="ECO:0000256" key="1">
    <source>
        <dbReference type="ARBA" id="ARBA00004123"/>
    </source>
</evidence>
<sequence>MPRSDLLRSWDGKPGPGTVVPASPTDIKTRTSMTSSAEWTQTRAGGVVPEGHLLGRARDPPRSWTQRAQRDSPAQHEDAQVDFKGPQVDIKGPKLDLRRQRGGDRPRHGGSCQCDWTLARAKLEGDIVVGDTEHEDAQSRLQGPQVDIKGPKIDLKGAKGEVTVPEGEVKLESKGQSRRGHVQGPHAKASGAKLEGDIVVGDTEVATKDSKFKMPKFKMPSFGTSGTGKSIGASVDVSPCPPSRLTSRPTDIKTSDLSIDLPSADVDIKTGELE</sequence>
<name>A0AA40HY80_CNENI</name>
<evidence type="ECO:0000256" key="2">
    <source>
        <dbReference type="ARBA" id="ARBA00023242"/>
    </source>
</evidence>
<feature type="region of interest" description="Disordered" evidence="3">
    <location>
        <begin position="215"/>
        <end position="274"/>
    </location>
</feature>
<feature type="compositionally biased region" description="Basic and acidic residues" evidence="3">
    <location>
        <begin position="149"/>
        <end position="159"/>
    </location>
</feature>
<evidence type="ECO:0000313" key="5">
    <source>
        <dbReference type="Proteomes" id="UP001177744"/>
    </source>
</evidence>
<organism evidence="4 5">
    <name type="scientific">Cnephaeus nilssonii</name>
    <name type="common">Northern bat</name>
    <name type="synonym">Eptesicus nilssonii</name>
    <dbReference type="NCBI Taxonomy" id="3371016"/>
    <lineage>
        <taxon>Eukaryota</taxon>
        <taxon>Metazoa</taxon>
        <taxon>Chordata</taxon>
        <taxon>Craniata</taxon>
        <taxon>Vertebrata</taxon>
        <taxon>Euteleostomi</taxon>
        <taxon>Mammalia</taxon>
        <taxon>Eutheria</taxon>
        <taxon>Laurasiatheria</taxon>
        <taxon>Chiroptera</taxon>
        <taxon>Yangochiroptera</taxon>
        <taxon>Vespertilionidae</taxon>
        <taxon>Cnephaeus</taxon>
    </lineage>
</organism>
<proteinExistence type="predicted"/>
<gene>
    <name evidence="4" type="ORF">QTO34_020217</name>
</gene>
<dbReference type="EMBL" id="JAULJE010000009">
    <property type="protein sequence ID" value="KAK1339534.1"/>
    <property type="molecule type" value="Genomic_DNA"/>
</dbReference>
<dbReference type="PANTHER" id="PTHR23348">
    <property type="entry name" value="PERIAXIN/AHNAK"/>
    <property type="match status" value="1"/>
</dbReference>
<dbReference type="InterPro" id="IPR052082">
    <property type="entry name" value="Myelin_sheath_structural"/>
</dbReference>
<feature type="compositionally biased region" description="Polar residues" evidence="3">
    <location>
        <begin position="30"/>
        <end position="43"/>
    </location>
</feature>
<dbReference type="AlphaFoldDB" id="A0AA40HY80"/>
<feature type="compositionally biased region" description="Basic and acidic residues" evidence="3">
    <location>
        <begin position="1"/>
        <end position="11"/>
    </location>
</feature>
<dbReference type="GO" id="GO:0005634">
    <property type="term" value="C:nucleus"/>
    <property type="evidence" value="ECO:0007669"/>
    <property type="project" value="UniProtKB-SubCell"/>
</dbReference>
<feature type="compositionally biased region" description="Basic and acidic residues" evidence="3">
    <location>
        <begin position="91"/>
        <end position="107"/>
    </location>
</feature>
<keyword evidence="2" id="KW-0539">Nucleus</keyword>
<comment type="caution">
    <text evidence="4">The sequence shown here is derived from an EMBL/GenBank/DDBJ whole genome shotgun (WGS) entry which is preliminary data.</text>
</comment>
<keyword evidence="5" id="KW-1185">Reference proteome</keyword>